<gene>
    <name evidence="1" type="ORF">I4F81_005447</name>
</gene>
<evidence type="ECO:0000313" key="1">
    <source>
        <dbReference type="EMBL" id="KAK1862880.1"/>
    </source>
</evidence>
<dbReference type="EMBL" id="CM020619">
    <property type="protein sequence ID" value="KAK1862880.1"/>
    <property type="molecule type" value="Genomic_DNA"/>
</dbReference>
<reference evidence="1" key="1">
    <citation type="submission" date="2019-11" db="EMBL/GenBank/DDBJ databases">
        <title>Nori genome reveals adaptations in red seaweeds to the harsh intertidal environment.</title>
        <authorList>
            <person name="Wang D."/>
            <person name="Mao Y."/>
        </authorList>
    </citation>
    <scope>NUCLEOTIDE SEQUENCE</scope>
    <source>
        <tissue evidence="1">Gametophyte</tissue>
    </source>
</reference>
<name>A0ACC3BYQ8_PYRYE</name>
<keyword evidence="2" id="KW-1185">Reference proteome</keyword>
<proteinExistence type="predicted"/>
<evidence type="ECO:0000313" key="2">
    <source>
        <dbReference type="Proteomes" id="UP000798662"/>
    </source>
</evidence>
<comment type="caution">
    <text evidence="1">The sequence shown here is derived from an EMBL/GenBank/DDBJ whole genome shotgun (WGS) entry which is preliminary data.</text>
</comment>
<protein>
    <submittedName>
        <fullName evidence="1">Uncharacterized protein</fullName>
    </submittedName>
</protein>
<organism evidence="1 2">
    <name type="scientific">Pyropia yezoensis</name>
    <name type="common">Susabi-nori</name>
    <name type="synonym">Porphyra yezoensis</name>
    <dbReference type="NCBI Taxonomy" id="2788"/>
    <lineage>
        <taxon>Eukaryota</taxon>
        <taxon>Rhodophyta</taxon>
        <taxon>Bangiophyceae</taxon>
        <taxon>Bangiales</taxon>
        <taxon>Bangiaceae</taxon>
        <taxon>Pyropia</taxon>
    </lineage>
</organism>
<dbReference type="Proteomes" id="UP000798662">
    <property type="component" value="Chromosome 2"/>
</dbReference>
<sequence length="416" mass="43274">MAAFVPGLPLAAPRASTFFGTAAASSPPPPASASVARRGAGAATMVTAVGTPTKFDRMRQKWGAPAVDESKGDMYEEFASALEGLSYNFSEGDIVPGVVQQLDPNGAMVDVGAKASAVCPTAEVCIAQNVALEDVLTLGEQREFQIIRSENADGELLLSIRRIEYSRAWARVAQLAAEDVTITATVESVNRGGGLVTVEGLRAFLPGSHISVRREAQEDLVGMELPLKFIQVDQDEKKLVVSHRLAAAASRMTSLETGTVVSGTVRSVKPYGAFVDIGGVSGLLHISQISHDHVKDIEAVLSPGMEVKAYVMNQDKDKGRISLSTKVLEAEPGDMMTDPAAVFAVAEDTAARYLARVEEERAAASSVADDIVSSLDIASLDDLGLGVDVDGAAPEGAPAVADAAPAATAVADAAAE</sequence>
<accession>A0ACC3BYQ8</accession>